<evidence type="ECO:0000313" key="1">
    <source>
        <dbReference type="EMBL" id="KAK3781348.1"/>
    </source>
</evidence>
<sequence length="165" mass="18234">MTSLGHTGQPSRSDMVISHLDQARRLSGAQLDKSSLEVREMYTEGAVQFTLITRLRDGATVESVFHLYGIKNEWLSRKSTPVSLTPLFEVIVGAFTTVCHAVSLHDFVTPSAHLWTDTVISRDSLVSGSGFREDTARMVSAEKVGQQESPGQSDLVYYTEISIRD</sequence>
<dbReference type="AlphaFoldDB" id="A0AAE1DTS3"/>
<dbReference type="Proteomes" id="UP001283361">
    <property type="component" value="Unassembled WGS sequence"/>
</dbReference>
<comment type="caution">
    <text evidence="1">The sequence shown here is derived from an EMBL/GenBank/DDBJ whole genome shotgun (WGS) entry which is preliminary data.</text>
</comment>
<reference evidence="1" key="1">
    <citation type="journal article" date="2023" name="G3 (Bethesda)">
        <title>A reference genome for the long-term kleptoplast-retaining sea slug Elysia crispata morphotype clarki.</title>
        <authorList>
            <person name="Eastman K.E."/>
            <person name="Pendleton A.L."/>
            <person name="Shaikh M.A."/>
            <person name="Suttiyut T."/>
            <person name="Ogas R."/>
            <person name="Tomko P."/>
            <person name="Gavelis G."/>
            <person name="Widhalm J.R."/>
            <person name="Wisecaver J.H."/>
        </authorList>
    </citation>
    <scope>NUCLEOTIDE SEQUENCE</scope>
    <source>
        <strain evidence="1">ECLA1</strain>
    </source>
</reference>
<dbReference type="EMBL" id="JAWDGP010002624">
    <property type="protein sequence ID" value="KAK3781348.1"/>
    <property type="molecule type" value="Genomic_DNA"/>
</dbReference>
<organism evidence="1 2">
    <name type="scientific">Elysia crispata</name>
    <name type="common">lettuce slug</name>
    <dbReference type="NCBI Taxonomy" id="231223"/>
    <lineage>
        <taxon>Eukaryota</taxon>
        <taxon>Metazoa</taxon>
        <taxon>Spiralia</taxon>
        <taxon>Lophotrochozoa</taxon>
        <taxon>Mollusca</taxon>
        <taxon>Gastropoda</taxon>
        <taxon>Heterobranchia</taxon>
        <taxon>Euthyneura</taxon>
        <taxon>Panpulmonata</taxon>
        <taxon>Sacoglossa</taxon>
        <taxon>Placobranchoidea</taxon>
        <taxon>Plakobranchidae</taxon>
        <taxon>Elysia</taxon>
    </lineage>
</organism>
<name>A0AAE1DTS3_9GAST</name>
<protein>
    <submittedName>
        <fullName evidence="1">Uncharacterized protein</fullName>
    </submittedName>
</protein>
<accession>A0AAE1DTS3</accession>
<evidence type="ECO:0000313" key="2">
    <source>
        <dbReference type="Proteomes" id="UP001283361"/>
    </source>
</evidence>
<gene>
    <name evidence="1" type="ORF">RRG08_018974</name>
</gene>
<keyword evidence="2" id="KW-1185">Reference proteome</keyword>
<proteinExistence type="predicted"/>